<sequence length="175" mass="19497">MAEHQHVFSARFEEFTGFNWASWFGRLQFFFEANDVTQSVKQRAHLLTLCGAQIYDVVCALLQPKMPDQVSYAEIVAALQAHYDPRPSEVYSRAMFLRRDQLPGESVNDYVAALRKLATSYNFGTLPTATTATATPAEGTASPTQQGATGCNPTLLPLDVMLRDRFVCGLRDQNL</sequence>
<evidence type="ECO:0000313" key="1">
    <source>
        <dbReference type="EMBL" id="KAK8779203.1"/>
    </source>
</evidence>
<organism evidence="1 2">
    <name type="scientific">Amblyomma americanum</name>
    <name type="common">Lone star tick</name>
    <dbReference type="NCBI Taxonomy" id="6943"/>
    <lineage>
        <taxon>Eukaryota</taxon>
        <taxon>Metazoa</taxon>
        <taxon>Ecdysozoa</taxon>
        <taxon>Arthropoda</taxon>
        <taxon>Chelicerata</taxon>
        <taxon>Arachnida</taxon>
        <taxon>Acari</taxon>
        <taxon>Parasitiformes</taxon>
        <taxon>Ixodida</taxon>
        <taxon>Ixodoidea</taxon>
        <taxon>Ixodidae</taxon>
        <taxon>Amblyomminae</taxon>
        <taxon>Amblyomma</taxon>
    </lineage>
</organism>
<protein>
    <recommendedName>
        <fullName evidence="3">Retrotransposon gag domain-containing protein</fullName>
    </recommendedName>
</protein>
<evidence type="ECO:0000313" key="2">
    <source>
        <dbReference type="Proteomes" id="UP001321473"/>
    </source>
</evidence>
<name>A0AAQ4EXL6_AMBAM</name>
<dbReference type="Proteomes" id="UP001321473">
    <property type="component" value="Unassembled WGS sequence"/>
</dbReference>
<dbReference type="PANTHER" id="PTHR33198">
    <property type="entry name" value="ANK_REP_REGION DOMAIN-CONTAINING PROTEIN-RELATED"/>
    <property type="match status" value="1"/>
</dbReference>
<comment type="caution">
    <text evidence="1">The sequence shown here is derived from an EMBL/GenBank/DDBJ whole genome shotgun (WGS) entry which is preliminary data.</text>
</comment>
<dbReference type="PANTHER" id="PTHR33198:SF19">
    <property type="entry name" value="CCHC-TYPE DOMAIN-CONTAINING PROTEIN"/>
    <property type="match status" value="1"/>
</dbReference>
<gene>
    <name evidence="1" type="ORF">V5799_019456</name>
</gene>
<keyword evidence="2" id="KW-1185">Reference proteome</keyword>
<dbReference type="EMBL" id="JARKHS020010050">
    <property type="protein sequence ID" value="KAK8779203.1"/>
    <property type="molecule type" value="Genomic_DNA"/>
</dbReference>
<proteinExistence type="predicted"/>
<evidence type="ECO:0008006" key="3">
    <source>
        <dbReference type="Google" id="ProtNLM"/>
    </source>
</evidence>
<accession>A0AAQ4EXL6</accession>
<reference evidence="1 2" key="1">
    <citation type="journal article" date="2023" name="Arcadia Sci">
        <title>De novo assembly of a long-read Amblyomma americanum tick genome.</title>
        <authorList>
            <person name="Chou S."/>
            <person name="Poskanzer K.E."/>
            <person name="Rollins M."/>
            <person name="Thuy-Boun P.S."/>
        </authorList>
    </citation>
    <scope>NUCLEOTIDE SEQUENCE [LARGE SCALE GENOMIC DNA]</scope>
    <source>
        <strain evidence="1">F_SG_1</strain>
        <tissue evidence="1">Salivary glands</tissue>
    </source>
</reference>
<dbReference type="AlphaFoldDB" id="A0AAQ4EXL6"/>